<evidence type="ECO:0000256" key="1">
    <source>
        <dbReference type="ARBA" id="ARBA00022448"/>
    </source>
</evidence>
<feature type="transmembrane region" description="Helical" evidence="16">
    <location>
        <begin position="314"/>
        <end position="332"/>
    </location>
</feature>
<sequence length="399" mass="43381">MSKQSNKRQDAYYEPGNSLRDYIRSLFIRFGRSTSGKVHVRDAIDVQRTMMLVMLALMPATLFGLYNVGYQAQLAVISGLSTPDVWQLMPFNALVGGLTADSGLLSLMAYGASFFLPIYLVAMLTNLAWEVVFARVRGSELQEGFMVTSLLLALILPVSIPLWMVAVAISFGVVMAKEIFGGLGYNFLNPALAALAFIYFAYPGEFESAATLVAVDGFTGATTLAQTAAGKLSWDAGALAAFSDGAWWDAFLGFTPGAIGETSTLAILIGGAYLILTRLVDWRIVTAVFFGMVATSMLFNVIGSETNAMFAMPWTWHLVTGGFAIGMMFMATDPVTTAYTRKGKWAFGLMIGAMTVMIRVVNAKMPEGIMLAILFANLWAPLFDHLVMRANIKRRLARS</sequence>
<keyword evidence="8 16" id="KW-1278">Translocase</keyword>
<keyword evidence="7 16" id="KW-0812">Transmembrane</keyword>
<keyword evidence="4 16" id="KW-0597">Phosphoprotein</keyword>
<dbReference type="HAMAP" id="MF_00426">
    <property type="entry name" value="NqrB"/>
    <property type="match status" value="1"/>
</dbReference>
<evidence type="ECO:0000313" key="19">
    <source>
        <dbReference type="Proteomes" id="UP000305675"/>
    </source>
</evidence>
<feature type="transmembrane region" description="Helical" evidence="16">
    <location>
        <begin position="368"/>
        <end position="388"/>
    </location>
</feature>
<evidence type="ECO:0000256" key="11">
    <source>
        <dbReference type="ARBA" id="ARBA00023053"/>
    </source>
</evidence>
<feature type="transmembrane region" description="Helical" evidence="16">
    <location>
        <begin position="251"/>
        <end position="275"/>
    </location>
</feature>
<feature type="transmembrane region" description="Helical" evidence="16">
    <location>
        <begin position="149"/>
        <end position="176"/>
    </location>
</feature>
<dbReference type="GO" id="GO:0055085">
    <property type="term" value="P:transmembrane transport"/>
    <property type="evidence" value="ECO:0007669"/>
    <property type="project" value="InterPro"/>
</dbReference>
<dbReference type="GO" id="GO:0006814">
    <property type="term" value="P:sodium ion transport"/>
    <property type="evidence" value="ECO:0007669"/>
    <property type="project" value="UniProtKB-UniRule"/>
</dbReference>
<evidence type="ECO:0000256" key="16">
    <source>
        <dbReference type="HAMAP-Rule" id="MF_00426"/>
    </source>
</evidence>
<comment type="caution">
    <text evidence="18">The sequence shown here is derived from an EMBL/GenBank/DDBJ whole genome shotgun (WGS) entry which is preliminary data.</text>
</comment>
<dbReference type="PANTHER" id="PTHR30578:SF1">
    <property type="entry name" value="NA(+)-TRANSLOCATING NADH-QUINONE REDUCTASE SUBUNIT B"/>
    <property type="match status" value="1"/>
</dbReference>
<keyword evidence="9 16" id="KW-1133">Transmembrane helix</keyword>
<evidence type="ECO:0000256" key="15">
    <source>
        <dbReference type="ARBA" id="ARBA00023201"/>
    </source>
</evidence>
<dbReference type="EC" id="7.2.1.1" evidence="16"/>
<evidence type="ECO:0000256" key="3">
    <source>
        <dbReference type="ARBA" id="ARBA00022519"/>
    </source>
</evidence>
<dbReference type="NCBIfam" id="TIGR01937">
    <property type="entry name" value="nqrB"/>
    <property type="match status" value="1"/>
</dbReference>
<evidence type="ECO:0000256" key="17">
    <source>
        <dbReference type="PIRSR" id="PIRSR016055-50"/>
    </source>
</evidence>
<comment type="function">
    <text evidence="16">NQR complex catalyzes the reduction of ubiquinone-1 to ubiquinol by two successive reactions, coupled with the transport of Na(+) ions from the cytoplasm to the periplasm. NqrA to NqrE are probably involved in the second step, the conversion of ubisemiquinone to ubiquinol.</text>
</comment>
<comment type="cofactor">
    <cofactor evidence="16 17">
        <name>FMN</name>
        <dbReference type="ChEBI" id="CHEBI:58210"/>
    </cofactor>
</comment>
<proteinExistence type="inferred from homology"/>
<dbReference type="Proteomes" id="UP000305675">
    <property type="component" value="Unassembled WGS sequence"/>
</dbReference>
<name>A0A4U1BQE5_9GAMM</name>
<keyword evidence="1 16" id="KW-0813">Transport</keyword>
<evidence type="ECO:0000256" key="12">
    <source>
        <dbReference type="ARBA" id="ARBA00023065"/>
    </source>
</evidence>
<keyword evidence="2 16" id="KW-1003">Cell membrane</keyword>
<dbReference type="GO" id="GO:0010181">
    <property type="term" value="F:FMN binding"/>
    <property type="evidence" value="ECO:0007669"/>
    <property type="project" value="InterPro"/>
</dbReference>
<dbReference type="PIRSF" id="PIRSF016055">
    <property type="entry name" value="NADH-UbQ_OxRdtase_B_su"/>
    <property type="match status" value="1"/>
</dbReference>
<keyword evidence="6 16" id="KW-0288">FMN</keyword>
<evidence type="ECO:0000256" key="7">
    <source>
        <dbReference type="ARBA" id="ARBA00022692"/>
    </source>
</evidence>
<dbReference type="Pfam" id="PF03116">
    <property type="entry name" value="NQR2_RnfD_RnfE"/>
    <property type="match status" value="1"/>
</dbReference>
<organism evidence="18 19">
    <name type="scientific">Ferrimonas aestuarii</name>
    <dbReference type="NCBI Taxonomy" id="2569539"/>
    <lineage>
        <taxon>Bacteria</taxon>
        <taxon>Pseudomonadati</taxon>
        <taxon>Pseudomonadota</taxon>
        <taxon>Gammaproteobacteria</taxon>
        <taxon>Alteromonadales</taxon>
        <taxon>Ferrimonadaceae</taxon>
        <taxon>Ferrimonas</taxon>
    </lineage>
</organism>
<comment type="subunit">
    <text evidence="16">Composed of six subunits; NqrA, NqrB, NqrC, NqrD, NqrE and NqrF.</text>
</comment>
<evidence type="ECO:0000256" key="13">
    <source>
        <dbReference type="ARBA" id="ARBA00023075"/>
    </source>
</evidence>
<feature type="transmembrane region" description="Helical" evidence="16">
    <location>
        <begin position="107"/>
        <end position="129"/>
    </location>
</feature>
<evidence type="ECO:0000256" key="8">
    <source>
        <dbReference type="ARBA" id="ARBA00022967"/>
    </source>
</evidence>
<evidence type="ECO:0000256" key="5">
    <source>
        <dbReference type="ARBA" id="ARBA00022630"/>
    </source>
</evidence>
<keyword evidence="15 16" id="KW-0739">Sodium transport</keyword>
<accession>A0A4U1BQE5</accession>
<protein>
    <recommendedName>
        <fullName evidence="16">Na(+)-translocating NADH-quinone reductase subunit B</fullName>
        <shortName evidence="16">Na(+)-NQR subunit B</shortName>
        <shortName evidence="16">Na(+)-translocating NQR subunit B</shortName>
        <ecNumber evidence="16">7.2.1.1</ecNumber>
    </recommendedName>
    <alternativeName>
        <fullName evidence="16">NQR complex subunit B</fullName>
    </alternativeName>
    <alternativeName>
        <fullName evidence="16">NQR-1 subunit B</fullName>
    </alternativeName>
</protein>
<gene>
    <name evidence="16" type="primary">nqrB</name>
    <name evidence="18" type="ORF">FCL42_05260</name>
</gene>
<dbReference type="GO" id="GO:0005886">
    <property type="term" value="C:plasma membrane"/>
    <property type="evidence" value="ECO:0007669"/>
    <property type="project" value="UniProtKB-SubCell"/>
</dbReference>
<evidence type="ECO:0000256" key="4">
    <source>
        <dbReference type="ARBA" id="ARBA00022553"/>
    </source>
</evidence>
<dbReference type="PANTHER" id="PTHR30578">
    <property type="entry name" value="ELECTRON TRANSPORT COMPLEX PROTEIN RNFD"/>
    <property type="match status" value="1"/>
</dbReference>
<feature type="transmembrane region" description="Helical" evidence="16">
    <location>
        <begin position="183"/>
        <end position="202"/>
    </location>
</feature>
<evidence type="ECO:0000256" key="14">
    <source>
        <dbReference type="ARBA" id="ARBA00023136"/>
    </source>
</evidence>
<keyword evidence="12 16" id="KW-0406">Ion transport</keyword>
<dbReference type="InterPro" id="IPR004338">
    <property type="entry name" value="NqrB/RnfD"/>
</dbReference>
<evidence type="ECO:0000256" key="9">
    <source>
        <dbReference type="ARBA" id="ARBA00022989"/>
    </source>
</evidence>
<keyword evidence="11 16" id="KW-0915">Sodium</keyword>
<keyword evidence="3" id="KW-0997">Cell inner membrane</keyword>
<feature type="transmembrane region" description="Helical" evidence="16">
    <location>
        <begin position="49"/>
        <end position="68"/>
    </location>
</feature>
<keyword evidence="5 16" id="KW-0285">Flavoprotein</keyword>
<dbReference type="OrthoDB" id="9776359at2"/>
<evidence type="ECO:0000256" key="6">
    <source>
        <dbReference type="ARBA" id="ARBA00022643"/>
    </source>
</evidence>
<evidence type="ECO:0000256" key="2">
    <source>
        <dbReference type="ARBA" id="ARBA00022475"/>
    </source>
</evidence>
<comment type="catalytic activity">
    <reaction evidence="16">
        <text>a ubiquinone + n Na(+)(in) + NADH + H(+) = a ubiquinol + n Na(+)(out) + NAD(+)</text>
        <dbReference type="Rhea" id="RHEA:47748"/>
        <dbReference type="Rhea" id="RHEA-COMP:9565"/>
        <dbReference type="Rhea" id="RHEA-COMP:9566"/>
        <dbReference type="ChEBI" id="CHEBI:15378"/>
        <dbReference type="ChEBI" id="CHEBI:16389"/>
        <dbReference type="ChEBI" id="CHEBI:17976"/>
        <dbReference type="ChEBI" id="CHEBI:29101"/>
        <dbReference type="ChEBI" id="CHEBI:57540"/>
        <dbReference type="ChEBI" id="CHEBI:57945"/>
        <dbReference type="EC" id="7.2.1.1"/>
    </reaction>
</comment>
<feature type="transmembrane region" description="Helical" evidence="16">
    <location>
        <begin position="344"/>
        <end position="362"/>
    </location>
</feature>
<dbReference type="InterPro" id="IPR010966">
    <property type="entry name" value="NqrB"/>
</dbReference>
<keyword evidence="13 16" id="KW-0830">Ubiquinone</keyword>
<dbReference type="GO" id="GO:0016655">
    <property type="term" value="F:oxidoreductase activity, acting on NAD(P)H, quinone or similar compound as acceptor"/>
    <property type="evidence" value="ECO:0007669"/>
    <property type="project" value="UniProtKB-UniRule"/>
</dbReference>
<keyword evidence="19" id="KW-1185">Reference proteome</keyword>
<dbReference type="RefSeq" id="WP_136862346.1">
    <property type="nucleotide sequence ID" value="NZ_SWCJ01000003.1"/>
</dbReference>
<keyword evidence="14 16" id="KW-0472">Membrane</keyword>
<dbReference type="AlphaFoldDB" id="A0A4U1BQE5"/>
<reference evidence="18 19" key="1">
    <citation type="submission" date="2019-04" db="EMBL/GenBank/DDBJ databases">
        <authorList>
            <person name="Hwang J.C."/>
        </authorList>
    </citation>
    <scope>NUCLEOTIDE SEQUENCE [LARGE SCALE GENOMIC DNA]</scope>
    <source>
        <strain evidence="18 19">IMCC35002</strain>
    </source>
</reference>
<evidence type="ECO:0000313" key="18">
    <source>
        <dbReference type="EMBL" id="TKB56542.1"/>
    </source>
</evidence>
<keyword evidence="10 16" id="KW-0520">NAD</keyword>
<evidence type="ECO:0000256" key="10">
    <source>
        <dbReference type="ARBA" id="ARBA00023027"/>
    </source>
</evidence>
<dbReference type="GO" id="GO:0022904">
    <property type="term" value="P:respiratory electron transport chain"/>
    <property type="evidence" value="ECO:0007669"/>
    <property type="project" value="InterPro"/>
</dbReference>
<comment type="subcellular location">
    <subcellularLocation>
        <location evidence="16">Cell membrane</location>
        <topology evidence="16">Multi-pass membrane protein</topology>
    </subcellularLocation>
</comment>
<feature type="modified residue" description="FMN phosphoryl threonine" evidence="16 17">
    <location>
        <position position="222"/>
    </location>
</feature>
<feature type="transmembrane region" description="Helical" evidence="16">
    <location>
        <begin position="282"/>
        <end position="302"/>
    </location>
</feature>
<dbReference type="EMBL" id="SWCJ01000003">
    <property type="protein sequence ID" value="TKB56542.1"/>
    <property type="molecule type" value="Genomic_DNA"/>
</dbReference>
<dbReference type="NCBIfam" id="NF003756">
    <property type="entry name" value="PRK05349.1"/>
    <property type="match status" value="1"/>
</dbReference>
<comment type="similarity">
    <text evidence="16">Belongs to the NqrB/RnfD family.</text>
</comment>